<evidence type="ECO:0000256" key="1">
    <source>
        <dbReference type="SAM" id="MobiDB-lite"/>
    </source>
</evidence>
<dbReference type="CDD" id="cd06410">
    <property type="entry name" value="PB1_UP2"/>
    <property type="match status" value="1"/>
</dbReference>
<feature type="domain" description="PB1" evidence="2">
    <location>
        <begin position="67"/>
        <end position="160"/>
    </location>
</feature>
<keyword evidence="4" id="KW-1185">Reference proteome</keyword>
<dbReference type="SMART" id="SM00666">
    <property type="entry name" value="PB1"/>
    <property type="match status" value="1"/>
</dbReference>
<dbReference type="STRING" id="4155.A0A022Q7N9"/>
<gene>
    <name evidence="3" type="ORF">MIMGU_mgv1a011936mg</name>
</gene>
<dbReference type="Pfam" id="PF00564">
    <property type="entry name" value="PB1"/>
    <property type="match status" value="1"/>
</dbReference>
<dbReference type="SUPFAM" id="SSF54277">
    <property type="entry name" value="CAD &amp; PB1 domains"/>
    <property type="match status" value="1"/>
</dbReference>
<dbReference type="PANTHER" id="PTHR31066:SF10">
    <property type="entry name" value="OCTICOSAPEPTIDE_PHOX_BEM1P FAMILY PROTEIN"/>
    <property type="match status" value="1"/>
</dbReference>
<evidence type="ECO:0000259" key="2">
    <source>
        <dbReference type="SMART" id="SM00666"/>
    </source>
</evidence>
<dbReference type="InterPro" id="IPR053198">
    <property type="entry name" value="Gynoecium_Dev_Regulator"/>
</dbReference>
<accession>A0A022Q7N9</accession>
<reference evidence="3 4" key="1">
    <citation type="journal article" date="2013" name="Proc. Natl. Acad. Sci. U.S.A.">
        <title>Fine-scale variation in meiotic recombination in Mimulus inferred from population shotgun sequencing.</title>
        <authorList>
            <person name="Hellsten U."/>
            <person name="Wright K.M."/>
            <person name="Jenkins J."/>
            <person name="Shu S."/>
            <person name="Yuan Y."/>
            <person name="Wessler S.R."/>
            <person name="Schmutz J."/>
            <person name="Willis J.H."/>
            <person name="Rokhsar D.S."/>
        </authorList>
    </citation>
    <scope>NUCLEOTIDE SEQUENCE [LARGE SCALE GENOMIC DNA]</scope>
    <source>
        <strain evidence="4">cv. DUN x IM62</strain>
    </source>
</reference>
<dbReference type="AlphaFoldDB" id="A0A022Q7N9"/>
<feature type="compositionally biased region" description="Low complexity" evidence="1">
    <location>
        <begin position="164"/>
        <end position="185"/>
    </location>
</feature>
<dbReference type="eggNOG" id="ENOG502RXH8">
    <property type="taxonomic scope" value="Eukaryota"/>
</dbReference>
<protein>
    <recommendedName>
        <fullName evidence="2">PB1 domain-containing protein</fullName>
    </recommendedName>
</protein>
<evidence type="ECO:0000313" key="3">
    <source>
        <dbReference type="EMBL" id="EYU22530.1"/>
    </source>
</evidence>
<dbReference type="Proteomes" id="UP000030748">
    <property type="component" value="Unassembled WGS sequence"/>
</dbReference>
<dbReference type="InterPro" id="IPR000270">
    <property type="entry name" value="PB1_dom"/>
</dbReference>
<organism evidence="3 4">
    <name type="scientific">Erythranthe guttata</name>
    <name type="common">Yellow monkey flower</name>
    <name type="synonym">Mimulus guttatus</name>
    <dbReference type="NCBI Taxonomy" id="4155"/>
    <lineage>
        <taxon>Eukaryota</taxon>
        <taxon>Viridiplantae</taxon>
        <taxon>Streptophyta</taxon>
        <taxon>Embryophyta</taxon>
        <taxon>Tracheophyta</taxon>
        <taxon>Spermatophyta</taxon>
        <taxon>Magnoliopsida</taxon>
        <taxon>eudicotyledons</taxon>
        <taxon>Gunneridae</taxon>
        <taxon>Pentapetalae</taxon>
        <taxon>asterids</taxon>
        <taxon>lamiids</taxon>
        <taxon>Lamiales</taxon>
        <taxon>Phrymaceae</taxon>
        <taxon>Erythranthe</taxon>
    </lineage>
</organism>
<feature type="region of interest" description="Disordered" evidence="1">
    <location>
        <begin position="164"/>
        <end position="224"/>
    </location>
</feature>
<sequence>MPTKKPSKFLSVSNLYLKSDLLDPIISSQISQTEESMVGPSLNSQNLTTLKPIKFLCSYGGRILPRYPDGKLRYHGGDTRVLSVDRSISFTELMAKLVEMCGTTVSLRCQLPMEDLDALISITSDEDLANLVEEYDRAAAAAAAAPPSPPSSLKIRAFLSAPKKSASPTSSSASSSSNDSSSPKSPFYTSAVNGGVPPPRCPTSSSSRCVRHASSRPPMYPITGEKAAGKIPQKYAYQYQFHQYHHHHGHGNGGHVFVVHNGSHCQ</sequence>
<evidence type="ECO:0000313" key="4">
    <source>
        <dbReference type="Proteomes" id="UP000030748"/>
    </source>
</evidence>
<name>A0A022Q7N9_ERYGU</name>
<proteinExistence type="predicted"/>
<dbReference type="PANTHER" id="PTHR31066">
    <property type="entry name" value="OS05G0427100 PROTEIN-RELATED"/>
    <property type="match status" value="1"/>
</dbReference>
<dbReference type="EMBL" id="KI632201">
    <property type="protein sequence ID" value="EYU22530.1"/>
    <property type="molecule type" value="Genomic_DNA"/>
</dbReference>
<dbReference type="Gene3D" id="3.10.20.90">
    <property type="entry name" value="Phosphatidylinositol 3-kinase Catalytic Subunit, Chain A, domain 1"/>
    <property type="match status" value="1"/>
</dbReference>